<organism evidence="1 2">
    <name type="scientific">Romanomermis culicivorax</name>
    <name type="common">Nematode worm</name>
    <dbReference type="NCBI Taxonomy" id="13658"/>
    <lineage>
        <taxon>Eukaryota</taxon>
        <taxon>Metazoa</taxon>
        <taxon>Ecdysozoa</taxon>
        <taxon>Nematoda</taxon>
        <taxon>Enoplea</taxon>
        <taxon>Dorylaimia</taxon>
        <taxon>Mermithida</taxon>
        <taxon>Mermithoidea</taxon>
        <taxon>Mermithidae</taxon>
        <taxon>Romanomermis</taxon>
    </lineage>
</organism>
<dbReference type="WBParaSite" id="nRc.2.0.1.t34306-RA">
    <property type="protein sequence ID" value="nRc.2.0.1.t34306-RA"/>
    <property type="gene ID" value="nRc.2.0.1.g34306"/>
</dbReference>
<sequence>MKSSKSSIHFNSLTCKPGGSDCFNFSALSLSWMTNSDSQGRVKRSTESDFCNHPPMLFVFNKLLKRLLADTLASIAKKALAKTHIVFDVFKIGKAWRNFVYWSKIFCLDNLDGFLFKSSPVSWRTNSTIGTQHCQSYSKLSRLGQCGSYLLIGSDGLAPDLTSDQPLIVPLNIGAAQRMTISDIVLIGRSVARWNTAIVQMYGEALFQTIHSLFKRIKNRQPDAGITLKNKKLSNYTKPNSTNLNKL</sequence>
<dbReference type="AlphaFoldDB" id="A0A915K6D6"/>
<name>A0A915K6D6_ROMCU</name>
<accession>A0A915K6D6</accession>
<evidence type="ECO:0000313" key="1">
    <source>
        <dbReference type="Proteomes" id="UP000887565"/>
    </source>
</evidence>
<evidence type="ECO:0000313" key="2">
    <source>
        <dbReference type="WBParaSite" id="nRc.2.0.1.t34306-RA"/>
    </source>
</evidence>
<protein>
    <submittedName>
        <fullName evidence="2">Uncharacterized protein</fullName>
    </submittedName>
</protein>
<dbReference type="Proteomes" id="UP000887565">
    <property type="component" value="Unplaced"/>
</dbReference>
<keyword evidence="1" id="KW-1185">Reference proteome</keyword>
<reference evidence="2" key="1">
    <citation type="submission" date="2022-11" db="UniProtKB">
        <authorList>
            <consortium name="WormBaseParasite"/>
        </authorList>
    </citation>
    <scope>IDENTIFICATION</scope>
</reference>
<proteinExistence type="predicted"/>